<comment type="caution">
    <text evidence="2">The sequence shown here is derived from an EMBL/GenBank/DDBJ whole genome shotgun (WGS) entry which is preliminary data.</text>
</comment>
<accession>A0ABR3SRJ8</accession>
<keyword evidence="3" id="KW-1185">Reference proteome</keyword>
<feature type="compositionally biased region" description="Basic and acidic residues" evidence="1">
    <location>
        <begin position="97"/>
        <end position="107"/>
    </location>
</feature>
<evidence type="ECO:0000313" key="3">
    <source>
        <dbReference type="Proteomes" id="UP001521116"/>
    </source>
</evidence>
<organism evidence="2 3">
    <name type="scientific">Neofusicoccum ribis</name>
    <dbReference type="NCBI Taxonomy" id="45134"/>
    <lineage>
        <taxon>Eukaryota</taxon>
        <taxon>Fungi</taxon>
        <taxon>Dikarya</taxon>
        <taxon>Ascomycota</taxon>
        <taxon>Pezizomycotina</taxon>
        <taxon>Dothideomycetes</taxon>
        <taxon>Dothideomycetes incertae sedis</taxon>
        <taxon>Botryosphaeriales</taxon>
        <taxon>Botryosphaeriaceae</taxon>
        <taxon>Neofusicoccum</taxon>
    </lineage>
</organism>
<evidence type="ECO:0000256" key="1">
    <source>
        <dbReference type="SAM" id="MobiDB-lite"/>
    </source>
</evidence>
<gene>
    <name evidence="2" type="ORF">SLS56_006117</name>
</gene>
<evidence type="ECO:0008006" key="4">
    <source>
        <dbReference type="Google" id="ProtNLM"/>
    </source>
</evidence>
<dbReference type="Proteomes" id="UP001521116">
    <property type="component" value="Unassembled WGS sequence"/>
</dbReference>
<protein>
    <recommendedName>
        <fullName evidence="4">Tubulin gamma chain</fullName>
    </recommendedName>
</protein>
<reference evidence="2 3" key="1">
    <citation type="submission" date="2024-02" db="EMBL/GenBank/DDBJ databases">
        <title>De novo assembly and annotation of 12 fungi associated with fruit tree decline syndrome in Ontario, Canada.</title>
        <authorList>
            <person name="Sulman M."/>
            <person name="Ellouze W."/>
            <person name="Ilyukhin E."/>
        </authorList>
    </citation>
    <scope>NUCLEOTIDE SEQUENCE [LARGE SCALE GENOMIC DNA]</scope>
    <source>
        <strain evidence="2 3">M1-105</strain>
    </source>
</reference>
<feature type="compositionally biased region" description="Low complexity" evidence="1">
    <location>
        <begin position="78"/>
        <end position="96"/>
    </location>
</feature>
<name>A0ABR3SRJ8_9PEZI</name>
<dbReference type="EMBL" id="JAJVDC020000067">
    <property type="protein sequence ID" value="KAL1627974.1"/>
    <property type="molecule type" value="Genomic_DNA"/>
</dbReference>
<sequence length="158" mass="15917">MKPQMAPSDPYTGGTLESMAATGTTMPNDAGRQNVIPSGPRDTSAADPGDLNPLGSRPDIQSAAGNAFDAPRRARNDAGATGEVVSGVGAAVPASVETKRTDFDASKHAPGAKGHGRDVKAGQHVDGFGGLAAEGAGVDRAPGEEEEAEEEVRAKKGL</sequence>
<evidence type="ECO:0000313" key="2">
    <source>
        <dbReference type="EMBL" id="KAL1627974.1"/>
    </source>
</evidence>
<feature type="region of interest" description="Disordered" evidence="1">
    <location>
        <begin position="1"/>
        <end position="158"/>
    </location>
</feature>
<proteinExistence type="predicted"/>